<evidence type="ECO:0000313" key="3">
    <source>
        <dbReference type="Proteomes" id="UP001497482"/>
    </source>
</evidence>
<sequence>MAAASARGLSAPNQPPPVAHRAEALYSTIGRTPLRSASQSMTSLNCSKKFKTFIDFEADLIGCHDNYWYRALQRGATGGGGGWGLRRLW</sequence>
<protein>
    <submittedName>
        <fullName evidence="2">Uncharacterized protein</fullName>
    </submittedName>
</protein>
<dbReference type="AlphaFoldDB" id="A0AAV2M807"/>
<dbReference type="EMBL" id="OZ035828">
    <property type="protein sequence ID" value="CAL1609394.1"/>
    <property type="molecule type" value="Genomic_DNA"/>
</dbReference>
<accession>A0AAV2M807</accession>
<organism evidence="2 3">
    <name type="scientific">Knipowitschia caucasica</name>
    <name type="common">Caucasian dwarf goby</name>
    <name type="synonym">Pomatoschistus caucasicus</name>
    <dbReference type="NCBI Taxonomy" id="637954"/>
    <lineage>
        <taxon>Eukaryota</taxon>
        <taxon>Metazoa</taxon>
        <taxon>Chordata</taxon>
        <taxon>Craniata</taxon>
        <taxon>Vertebrata</taxon>
        <taxon>Euteleostomi</taxon>
        <taxon>Actinopterygii</taxon>
        <taxon>Neopterygii</taxon>
        <taxon>Teleostei</taxon>
        <taxon>Neoteleostei</taxon>
        <taxon>Acanthomorphata</taxon>
        <taxon>Gobiaria</taxon>
        <taxon>Gobiiformes</taxon>
        <taxon>Gobioidei</taxon>
        <taxon>Gobiidae</taxon>
        <taxon>Gobiinae</taxon>
        <taxon>Knipowitschia</taxon>
    </lineage>
</organism>
<name>A0AAV2M807_KNICA</name>
<feature type="region of interest" description="Disordered" evidence="1">
    <location>
        <begin position="1"/>
        <end position="22"/>
    </location>
</feature>
<reference evidence="2 3" key="1">
    <citation type="submission" date="2024-04" db="EMBL/GenBank/DDBJ databases">
        <authorList>
            <person name="Waldvogel A.-M."/>
            <person name="Schoenle A."/>
        </authorList>
    </citation>
    <scope>NUCLEOTIDE SEQUENCE [LARGE SCALE GENOMIC DNA]</scope>
</reference>
<evidence type="ECO:0000256" key="1">
    <source>
        <dbReference type="SAM" id="MobiDB-lite"/>
    </source>
</evidence>
<proteinExistence type="predicted"/>
<gene>
    <name evidence="2" type="ORF">KC01_LOCUS36147</name>
</gene>
<dbReference type="Proteomes" id="UP001497482">
    <property type="component" value="Chromosome 6"/>
</dbReference>
<evidence type="ECO:0000313" key="2">
    <source>
        <dbReference type="EMBL" id="CAL1609394.1"/>
    </source>
</evidence>
<keyword evidence="3" id="KW-1185">Reference proteome</keyword>